<evidence type="ECO:0000313" key="4">
    <source>
        <dbReference type="Proteomes" id="UP001297600"/>
    </source>
</evidence>
<feature type="signal peptide" evidence="2">
    <location>
        <begin position="1"/>
        <end position="22"/>
    </location>
</feature>
<accession>A0ABS9MT08</accession>
<dbReference type="PROSITE" id="PS51257">
    <property type="entry name" value="PROKAR_LIPOPROTEIN"/>
    <property type="match status" value="1"/>
</dbReference>
<name>A0ABS9MT08_9BURK</name>
<evidence type="ECO:0000256" key="2">
    <source>
        <dbReference type="SAM" id="SignalP"/>
    </source>
</evidence>
<evidence type="ECO:0000313" key="3">
    <source>
        <dbReference type="EMBL" id="MCG5031365.1"/>
    </source>
</evidence>
<dbReference type="Proteomes" id="UP001297600">
    <property type="component" value="Unassembled WGS sequence"/>
</dbReference>
<dbReference type="EMBL" id="JAKNCT010000009">
    <property type="protein sequence ID" value="MCG5031365.1"/>
    <property type="molecule type" value="Genomic_DNA"/>
</dbReference>
<protein>
    <submittedName>
        <fullName evidence="3">Uncharacterized protein</fullName>
    </submittedName>
</protein>
<feature type="region of interest" description="Disordered" evidence="1">
    <location>
        <begin position="45"/>
        <end position="93"/>
    </location>
</feature>
<dbReference type="RefSeq" id="WP_237979099.1">
    <property type="nucleotide sequence ID" value="NZ_JAKNCT010000009.1"/>
</dbReference>
<proteinExistence type="predicted"/>
<reference evidence="3 4" key="1">
    <citation type="submission" date="2022-02" db="EMBL/GenBank/DDBJ databases">
        <title>Mesosutterella porci, a novel member of the family Sutterellaceae from pig feces.</title>
        <authorList>
            <person name="Wylensek D."/>
            <person name="Clavel T."/>
        </authorList>
    </citation>
    <scope>NUCLEOTIDE SEQUENCE [LARGE SCALE GENOMIC DNA]</scope>
    <source>
        <strain evidence="4">oilRF-744-wt-GAM-9</strain>
    </source>
</reference>
<feature type="chain" id="PRO_5045797975" evidence="2">
    <location>
        <begin position="23"/>
        <end position="427"/>
    </location>
</feature>
<keyword evidence="2" id="KW-0732">Signal</keyword>
<gene>
    <name evidence="3" type="ORF">MAF45_07920</name>
</gene>
<keyword evidence="4" id="KW-1185">Reference proteome</keyword>
<evidence type="ECO:0000256" key="1">
    <source>
        <dbReference type="SAM" id="MobiDB-lite"/>
    </source>
</evidence>
<sequence>MADHGKNTLRMALAVFSAAALSACSSVPIWEPPGDSAADLGGGVPIIEKSTGASSRAAARPKPSVQEPEAQSVPLGIEQPTREEVPETSADETSFEKELKAVQGQSQAMQPGFVVTGVQCEGEDGVEITLQARNQNESALTKKMVIRVPVSLMSRIGIETPDGVRSLTQWFTSGARTSLKAGGDASEGAALQVRAKSITFADGAPGFAVDISNTRTPGRRDVIFALREADAGFVQVESEDSDFSKMSLRDWLTLRADAHFKTPALPLAPLSDSAVESWAAFTSVKNLKSAGGLSDAEARDLLPRLQFSLVPDGLAGAGVIKIGSIRARVTRCRTASSGDLSSELPVCSRDTSALERTARVSSGDSDPEFAEIAPAKGLPAGIGGILLKAGDTLLTADQGRIFFWKKVSSEARDNSRVFETVSIDTTR</sequence>
<comment type="caution">
    <text evidence="3">The sequence shown here is derived from an EMBL/GenBank/DDBJ whole genome shotgun (WGS) entry which is preliminary data.</text>
</comment>
<organism evidence="3 4">
    <name type="scientific">Mesosutterella porci</name>
    <dbReference type="NCBI Taxonomy" id="2915351"/>
    <lineage>
        <taxon>Bacteria</taxon>
        <taxon>Pseudomonadati</taxon>
        <taxon>Pseudomonadota</taxon>
        <taxon>Betaproteobacteria</taxon>
        <taxon>Burkholderiales</taxon>
        <taxon>Sutterellaceae</taxon>
        <taxon>Mesosutterella</taxon>
    </lineage>
</organism>